<sequence length="353" mass="38884">MSSLELRRFQSYDRHQSYQWNYDHAPSPIQIEVPPVPGEWTFCSRKVDSPLGIAAGPLLNGRWCLYYAQLGFDVLTYKTVRSGLRACYSLPNLLPVKCESLQGGDGRLQTTTEFQGSWAVSFGMPSQVPKTWQEDIAETRRRLPSNKLLSVSVVGTMQTGWSFEQLAEDYAECALQATRHGADSIEINLSCPNVNTCDGQLYQHPNESALVAVSVRQAIGDLPLIVKIGHFQEPERIAPLIDALSPYIDAVATTNSVVASVIDDLGNLYFDGQPRGICGQGIQDASVRQTEAIAEYIKRRCLVIRIVGVGGIFTADDVNRYLSAGAESVQLATAPMIDPEVGIRIRRSLESMD</sequence>
<dbReference type="EMBL" id="SJPS01000016">
    <property type="protein sequence ID" value="TWU20351.1"/>
    <property type="molecule type" value="Genomic_DNA"/>
</dbReference>
<evidence type="ECO:0000256" key="2">
    <source>
        <dbReference type="ARBA" id="ARBA00004725"/>
    </source>
</evidence>
<dbReference type="GO" id="GO:0006207">
    <property type="term" value="P:'de novo' pyrimidine nucleobase biosynthetic process"/>
    <property type="evidence" value="ECO:0007669"/>
    <property type="project" value="InterPro"/>
</dbReference>
<name>A0A5C6CA38_9BACT</name>
<dbReference type="PANTHER" id="PTHR48109">
    <property type="entry name" value="DIHYDROOROTATE DEHYDROGENASE (QUINONE), MITOCHONDRIAL-RELATED"/>
    <property type="match status" value="1"/>
</dbReference>
<dbReference type="InterPro" id="IPR001295">
    <property type="entry name" value="Dihydroorotate_DH_CS"/>
</dbReference>
<feature type="domain" description="Dihydroorotate dehydrogenase catalytic" evidence="7">
    <location>
        <begin position="124"/>
        <end position="351"/>
    </location>
</feature>
<dbReference type="InterPro" id="IPR012135">
    <property type="entry name" value="Dihydroorotate_DH_1_2"/>
</dbReference>
<reference evidence="8 9" key="1">
    <citation type="submission" date="2019-02" db="EMBL/GenBank/DDBJ databases">
        <title>Deep-cultivation of Planctomycetes and their phenomic and genomic characterization uncovers novel biology.</title>
        <authorList>
            <person name="Wiegand S."/>
            <person name="Jogler M."/>
            <person name="Boedeker C."/>
            <person name="Pinto D."/>
            <person name="Vollmers J."/>
            <person name="Rivas-Marin E."/>
            <person name="Kohn T."/>
            <person name="Peeters S.H."/>
            <person name="Heuer A."/>
            <person name="Rast P."/>
            <person name="Oberbeckmann S."/>
            <person name="Bunk B."/>
            <person name="Jeske O."/>
            <person name="Meyerdierks A."/>
            <person name="Storesund J.E."/>
            <person name="Kallscheuer N."/>
            <person name="Luecker S."/>
            <person name="Lage O.M."/>
            <person name="Pohl T."/>
            <person name="Merkel B.J."/>
            <person name="Hornburger P."/>
            <person name="Mueller R.-W."/>
            <person name="Bruemmer F."/>
            <person name="Labrenz M."/>
            <person name="Spormann A.M."/>
            <person name="Op Den Camp H."/>
            <person name="Overmann J."/>
            <person name="Amann R."/>
            <person name="Jetten M.S.M."/>
            <person name="Mascher T."/>
            <person name="Medema M.H."/>
            <person name="Devos D.P."/>
            <person name="Kaster A.-K."/>
            <person name="Ovreas L."/>
            <person name="Rohde M."/>
            <person name="Galperin M.Y."/>
            <person name="Jogler C."/>
        </authorList>
    </citation>
    <scope>NUCLEOTIDE SEQUENCE [LARGE SCALE GENOMIC DNA]</scope>
    <source>
        <strain evidence="8 9">Pla144</strain>
    </source>
</reference>
<dbReference type="PIRSF" id="PIRSF000164">
    <property type="entry name" value="DHO_oxidase"/>
    <property type="match status" value="1"/>
</dbReference>
<comment type="cofactor">
    <cofactor evidence="1">
        <name>FMN</name>
        <dbReference type="ChEBI" id="CHEBI:58210"/>
    </cofactor>
</comment>
<comment type="pathway">
    <text evidence="2">Pyrimidine metabolism; UMP biosynthesis via de novo pathway.</text>
</comment>
<evidence type="ECO:0000313" key="8">
    <source>
        <dbReference type="EMBL" id="TWU20351.1"/>
    </source>
</evidence>
<dbReference type="EC" id="1.3.1.14" evidence="8"/>
<dbReference type="InterPro" id="IPR013785">
    <property type="entry name" value="Aldolase_TIM"/>
</dbReference>
<evidence type="ECO:0000256" key="3">
    <source>
        <dbReference type="ARBA" id="ARBA00022630"/>
    </source>
</evidence>
<dbReference type="GO" id="GO:0044205">
    <property type="term" value="P:'de novo' UMP biosynthetic process"/>
    <property type="evidence" value="ECO:0007669"/>
    <property type="project" value="UniProtKB-UniPathway"/>
</dbReference>
<dbReference type="GO" id="GO:0004589">
    <property type="term" value="F:dihydroorotate dehydrogenase (NAD+) activity"/>
    <property type="evidence" value="ECO:0007669"/>
    <property type="project" value="UniProtKB-EC"/>
</dbReference>
<keyword evidence="4" id="KW-0288">FMN</keyword>
<evidence type="ECO:0000256" key="5">
    <source>
        <dbReference type="ARBA" id="ARBA00022975"/>
    </source>
</evidence>
<dbReference type="AlphaFoldDB" id="A0A5C6CA38"/>
<evidence type="ECO:0000256" key="6">
    <source>
        <dbReference type="ARBA" id="ARBA00023002"/>
    </source>
</evidence>
<dbReference type="PROSITE" id="PS00912">
    <property type="entry name" value="DHODEHASE_2"/>
    <property type="match status" value="1"/>
</dbReference>
<comment type="caution">
    <text evidence="8">The sequence shown here is derived from an EMBL/GenBank/DDBJ whole genome shotgun (WGS) entry which is preliminary data.</text>
</comment>
<evidence type="ECO:0000256" key="1">
    <source>
        <dbReference type="ARBA" id="ARBA00001917"/>
    </source>
</evidence>
<keyword evidence="3" id="KW-0285">Flavoprotein</keyword>
<dbReference type="GO" id="GO:0005737">
    <property type="term" value="C:cytoplasm"/>
    <property type="evidence" value="ECO:0007669"/>
    <property type="project" value="InterPro"/>
</dbReference>
<dbReference type="InterPro" id="IPR005720">
    <property type="entry name" value="Dihydroorotate_DH_cat"/>
</dbReference>
<dbReference type="InterPro" id="IPR050074">
    <property type="entry name" value="DHO_dehydrogenase"/>
</dbReference>
<dbReference type="Gene3D" id="3.20.20.70">
    <property type="entry name" value="Aldolase class I"/>
    <property type="match status" value="1"/>
</dbReference>
<keyword evidence="9" id="KW-1185">Reference proteome</keyword>
<protein>
    <submittedName>
        <fullName evidence="8">Dihydroorotate dehydrogenase B (NAD(+)), catalytic subunit</fullName>
        <ecNumber evidence="8">1.3.1.14</ecNumber>
    </submittedName>
</protein>
<evidence type="ECO:0000259" key="7">
    <source>
        <dbReference type="Pfam" id="PF01180"/>
    </source>
</evidence>
<evidence type="ECO:0000313" key="9">
    <source>
        <dbReference type="Proteomes" id="UP000318437"/>
    </source>
</evidence>
<organism evidence="8 9">
    <name type="scientific">Bythopirellula polymerisocia</name>
    <dbReference type="NCBI Taxonomy" id="2528003"/>
    <lineage>
        <taxon>Bacteria</taxon>
        <taxon>Pseudomonadati</taxon>
        <taxon>Planctomycetota</taxon>
        <taxon>Planctomycetia</taxon>
        <taxon>Pirellulales</taxon>
        <taxon>Lacipirellulaceae</taxon>
        <taxon>Bythopirellula</taxon>
    </lineage>
</organism>
<evidence type="ECO:0000256" key="4">
    <source>
        <dbReference type="ARBA" id="ARBA00022643"/>
    </source>
</evidence>
<keyword evidence="6 8" id="KW-0560">Oxidoreductase</keyword>
<dbReference type="UniPathway" id="UPA00070"/>
<keyword evidence="5" id="KW-0665">Pyrimidine biosynthesis</keyword>
<accession>A0A5C6CA38</accession>
<gene>
    <name evidence="8" type="primary">pyrDB</name>
    <name evidence="8" type="ORF">Pla144_49980</name>
</gene>
<dbReference type="Proteomes" id="UP000318437">
    <property type="component" value="Unassembled WGS sequence"/>
</dbReference>
<dbReference type="OrthoDB" id="9794954at2"/>
<dbReference type="Pfam" id="PF01180">
    <property type="entry name" value="DHO_dh"/>
    <property type="match status" value="1"/>
</dbReference>
<dbReference type="PANTHER" id="PTHR48109:SF1">
    <property type="entry name" value="DIHYDROOROTATE DEHYDROGENASE (FUMARATE)"/>
    <property type="match status" value="1"/>
</dbReference>
<dbReference type="RefSeq" id="WP_146453201.1">
    <property type="nucleotide sequence ID" value="NZ_SJPS01000016.1"/>
</dbReference>
<dbReference type="SUPFAM" id="SSF51395">
    <property type="entry name" value="FMN-linked oxidoreductases"/>
    <property type="match status" value="1"/>
</dbReference>
<proteinExistence type="predicted"/>